<protein>
    <recommendedName>
        <fullName evidence="2">Glycosyltransferase RgtA/B/C/D-like domain-containing protein</fullName>
    </recommendedName>
</protein>
<dbReference type="Pfam" id="PF13231">
    <property type="entry name" value="PMT_2"/>
    <property type="match status" value="1"/>
</dbReference>
<accession>A0A0R1GYM3</accession>
<evidence type="ECO:0000259" key="2">
    <source>
        <dbReference type="Pfam" id="PF13231"/>
    </source>
</evidence>
<keyword evidence="1" id="KW-0812">Transmembrane</keyword>
<reference evidence="3 4" key="1">
    <citation type="journal article" date="2015" name="Genome Announc.">
        <title>Expanding the biotechnology potential of lactobacilli through comparative genomics of 213 strains and associated genera.</title>
        <authorList>
            <person name="Sun Z."/>
            <person name="Harris H.M."/>
            <person name="McCann A."/>
            <person name="Guo C."/>
            <person name="Argimon S."/>
            <person name="Zhang W."/>
            <person name="Yang X."/>
            <person name="Jeffery I.B."/>
            <person name="Cooney J.C."/>
            <person name="Kagawa T.F."/>
            <person name="Liu W."/>
            <person name="Song Y."/>
            <person name="Salvetti E."/>
            <person name="Wrobel A."/>
            <person name="Rasinkangas P."/>
            <person name="Parkhill J."/>
            <person name="Rea M.C."/>
            <person name="O'Sullivan O."/>
            <person name="Ritari J."/>
            <person name="Douillard F.P."/>
            <person name="Paul Ross R."/>
            <person name="Yang R."/>
            <person name="Briner A.E."/>
            <person name="Felis G.E."/>
            <person name="de Vos W.M."/>
            <person name="Barrangou R."/>
            <person name="Klaenhammer T.R."/>
            <person name="Caufield P.W."/>
            <person name="Cui Y."/>
            <person name="Zhang H."/>
            <person name="O'Toole P.W."/>
        </authorList>
    </citation>
    <scope>NUCLEOTIDE SEQUENCE [LARGE SCALE GENOMIC DNA]</scope>
    <source>
        <strain evidence="3 4">DSM 20003</strain>
    </source>
</reference>
<dbReference type="AlphaFoldDB" id="A0A0R1GYM3"/>
<gene>
    <name evidence="3" type="ORF">FC07_GL002479</name>
</gene>
<feature type="transmembrane region" description="Helical" evidence="1">
    <location>
        <begin position="178"/>
        <end position="196"/>
    </location>
</feature>
<dbReference type="Proteomes" id="UP000051461">
    <property type="component" value="Unassembled WGS sequence"/>
</dbReference>
<proteinExistence type="predicted"/>
<evidence type="ECO:0000313" key="4">
    <source>
        <dbReference type="Proteomes" id="UP000051461"/>
    </source>
</evidence>
<dbReference type="PATRIC" id="fig|1423726.3.peg.2574"/>
<feature type="transmembrane region" description="Helical" evidence="1">
    <location>
        <begin position="149"/>
        <end position="171"/>
    </location>
</feature>
<keyword evidence="1" id="KW-0472">Membrane</keyword>
<dbReference type="InterPro" id="IPR038731">
    <property type="entry name" value="RgtA/B/C-like"/>
</dbReference>
<dbReference type="OrthoDB" id="2240371at2"/>
<feature type="transmembrane region" description="Helical" evidence="1">
    <location>
        <begin position="241"/>
        <end position="266"/>
    </location>
</feature>
<evidence type="ECO:0000256" key="1">
    <source>
        <dbReference type="SAM" id="Phobius"/>
    </source>
</evidence>
<feature type="transmembrane region" description="Helical" evidence="1">
    <location>
        <begin position="75"/>
        <end position="96"/>
    </location>
</feature>
<feature type="transmembrane region" description="Helical" evidence="1">
    <location>
        <begin position="202"/>
        <end position="220"/>
    </location>
</feature>
<keyword evidence="1" id="KW-1133">Transmembrane helix</keyword>
<organism evidence="3 4">
    <name type="scientific">Loigolactobacillus bifermentans DSM 20003</name>
    <dbReference type="NCBI Taxonomy" id="1423726"/>
    <lineage>
        <taxon>Bacteria</taxon>
        <taxon>Bacillati</taxon>
        <taxon>Bacillota</taxon>
        <taxon>Bacilli</taxon>
        <taxon>Lactobacillales</taxon>
        <taxon>Lactobacillaceae</taxon>
        <taxon>Loigolactobacillus</taxon>
    </lineage>
</organism>
<name>A0A0R1GYM3_9LACO</name>
<evidence type="ECO:0000313" key="3">
    <source>
        <dbReference type="EMBL" id="KRK39231.1"/>
    </source>
</evidence>
<feature type="transmembrane region" description="Helical" evidence="1">
    <location>
        <begin position="272"/>
        <end position="290"/>
    </location>
</feature>
<feature type="transmembrane region" description="Helical" evidence="1">
    <location>
        <begin position="44"/>
        <end position="63"/>
    </location>
</feature>
<comment type="caution">
    <text evidence="3">The sequence shown here is derived from an EMBL/GenBank/DDBJ whole genome shotgun (WGS) entry which is preliminary data.</text>
</comment>
<feature type="domain" description="Glycosyltransferase RgtA/B/C/D-like" evidence="2">
    <location>
        <begin position="138"/>
        <end position="283"/>
    </location>
</feature>
<keyword evidence="4" id="KW-1185">Reference proteome</keyword>
<dbReference type="EMBL" id="AZDA01000045">
    <property type="protein sequence ID" value="KRK39231.1"/>
    <property type="molecule type" value="Genomic_DNA"/>
</dbReference>
<dbReference type="RefSeq" id="WP_057904306.1">
    <property type="nucleotide sequence ID" value="NZ_AZDA01000045.1"/>
</dbReference>
<dbReference type="STRING" id="1423726.FC07_GL002479"/>
<sequence length="417" mass="47914">MKKQLGFEKFILLLFGLALIAIMPLAVAVFPDAYHHHLFLLSRFYLVLGTLAIGFGVLNLARWLQRQSASRTRKIALAIAIISVMIQVWLAVYILGDNIYDGMDTRFQVVNMLHGSRQWIPYFHELAENNVPLTLIEYWLLAGFKWLHVNGWIGLNITLFIWLDLTFAMLWQLLKRHLGLAIATVSLLIAAVYFPFYGYALFFYTDGLAVLFPVLTLWLLERYQQTKSTVKRYGLMVIMGLALWLAFWIKGNNAILLIALAIVMLWQHSFGWRKAVLSLAVVGVIFAGGLQIGPKIEQYYGYHQPMTQKMPALTWTMLGWNFETQGSSSHADTGMVQHQKGYAQKQALIKRTLKQRLLKTSPQRLAYHLIRKLSLMWAYGGLDVQETLNQAQHYPKIYQYLYGTKKAWLASEVPYNC</sequence>